<dbReference type="AlphaFoldDB" id="A0A927MMR1"/>
<name>A0A927MMR1_9ACTN</name>
<organism evidence="3 4">
    <name type="scientific">Actinopolymorpha pittospori</name>
    <dbReference type="NCBI Taxonomy" id="648752"/>
    <lineage>
        <taxon>Bacteria</taxon>
        <taxon>Bacillati</taxon>
        <taxon>Actinomycetota</taxon>
        <taxon>Actinomycetes</taxon>
        <taxon>Propionibacteriales</taxon>
        <taxon>Actinopolymorphaceae</taxon>
        <taxon>Actinopolymorpha</taxon>
    </lineage>
</organism>
<comment type="caution">
    <text evidence="3">The sequence shown here is derived from an EMBL/GenBank/DDBJ whole genome shotgun (WGS) entry which is preliminary data.</text>
</comment>
<dbReference type="Proteomes" id="UP000638648">
    <property type="component" value="Unassembled WGS sequence"/>
</dbReference>
<reference evidence="3" key="1">
    <citation type="submission" date="2020-10" db="EMBL/GenBank/DDBJ databases">
        <title>Sequencing the genomes of 1000 actinobacteria strains.</title>
        <authorList>
            <person name="Klenk H.-P."/>
        </authorList>
    </citation>
    <scope>NUCLEOTIDE SEQUENCE</scope>
    <source>
        <strain evidence="3">DSM 45354</strain>
    </source>
</reference>
<dbReference type="RefSeq" id="WP_192748231.1">
    <property type="nucleotide sequence ID" value="NZ_BAABJL010000274.1"/>
</dbReference>
<sequence>MSVDGSERDWLLITVSTGSAGSLRVHVWRTLRKLGAVYLQQSVCLLPDRPPVAKTIARLAARVRDQGGQARVLHIRVSDDSELTRLIEQQRADRDTEYAEVVERAPEFLAELEHETARGRTTYAEVEESEADLERFDKWLAKIAARDYFHADSGTAAQAAVERCRQALARFEAAALATETSEPVGNPPAHLHAINNDD</sequence>
<protein>
    <recommendedName>
        <fullName evidence="2">ChrB N-terminal domain-containing protein</fullName>
    </recommendedName>
</protein>
<evidence type="ECO:0000313" key="3">
    <source>
        <dbReference type="EMBL" id="MBE1603384.1"/>
    </source>
</evidence>
<feature type="domain" description="ChrB N-terminal" evidence="2">
    <location>
        <begin position="24"/>
        <end position="175"/>
    </location>
</feature>
<gene>
    <name evidence="3" type="ORF">HEB94_000232</name>
</gene>
<accession>A0A927MMR1</accession>
<evidence type="ECO:0000259" key="2">
    <source>
        <dbReference type="Pfam" id="PF20229"/>
    </source>
</evidence>
<feature type="region of interest" description="Disordered" evidence="1">
    <location>
        <begin position="179"/>
        <end position="198"/>
    </location>
</feature>
<proteinExistence type="predicted"/>
<dbReference type="InterPro" id="IPR046858">
    <property type="entry name" value="ChrB_N"/>
</dbReference>
<dbReference type="Pfam" id="PF20229">
    <property type="entry name" value="ChrB_N"/>
    <property type="match status" value="1"/>
</dbReference>
<dbReference type="EMBL" id="JADBEM010000001">
    <property type="protein sequence ID" value="MBE1603384.1"/>
    <property type="molecule type" value="Genomic_DNA"/>
</dbReference>
<evidence type="ECO:0000313" key="4">
    <source>
        <dbReference type="Proteomes" id="UP000638648"/>
    </source>
</evidence>
<evidence type="ECO:0000256" key="1">
    <source>
        <dbReference type="SAM" id="MobiDB-lite"/>
    </source>
</evidence>
<keyword evidence="4" id="KW-1185">Reference proteome</keyword>